<evidence type="ECO:0000313" key="2">
    <source>
        <dbReference type="EMBL" id="KKZ62394.1"/>
    </source>
</evidence>
<feature type="region of interest" description="Disordered" evidence="1">
    <location>
        <begin position="183"/>
        <end position="216"/>
    </location>
</feature>
<accession>A0A0G2J0J7</accession>
<evidence type="ECO:0008006" key="4">
    <source>
        <dbReference type="Google" id="ProtNLM"/>
    </source>
</evidence>
<evidence type="ECO:0000313" key="3">
    <source>
        <dbReference type="Proteomes" id="UP000034164"/>
    </source>
</evidence>
<evidence type="ECO:0000256" key="1">
    <source>
        <dbReference type="SAM" id="MobiDB-lite"/>
    </source>
</evidence>
<feature type="region of interest" description="Disordered" evidence="1">
    <location>
        <begin position="1"/>
        <end position="56"/>
    </location>
</feature>
<dbReference type="OrthoDB" id="3942798at2759"/>
<dbReference type="Proteomes" id="UP000034164">
    <property type="component" value="Unassembled WGS sequence"/>
</dbReference>
<protein>
    <recommendedName>
        <fullName evidence="4">Reverse transcriptase zinc-binding domain-containing protein</fullName>
    </recommendedName>
</protein>
<dbReference type="VEuPathDB" id="FungiDB:EMCG_03221"/>
<comment type="caution">
    <text evidence="2">The sequence shown here is derived from an EMBL/GenBank/DDBJ whole genome shotgun (WGS) entry which is preliminary data.</text>
</comment>
<name>A0A0G2J0J7_9EURO</name>
<feature type="compositionally biased region" description="Basic residues" evidence="1">
    <location>
        <begin position="1"/>
        <end position="16"/>
    </location>
</feature>
<organism evidence="2 3">
    <name type="scientific">[Emmonsia] crescens</name>
    <dbReference type="NCBI Taxonomy" id="73230"/>
    <lineage>
        <taxon>Eukaryota</taxon>
        <taxon>Fungi</taxon>
        <taxon>Dikarya</taxon>
        <taxon>Ascomycota</taxon>
        <taxon>Pezizomycotina</taxon>
        <taxon>Eurotiomycetes</taxon>
        <taxon>Eurotiomycetidae</taxon>
        <taxon>Onygenales</taxon>
        <taxon>Ajellomycetaceae</taxon>
        <taxon>Emergomyces</taxon>
    </lineage>
</organism>
<gene>
    <name evidence="2" type="ORF">EMCG_03221</name>
</gene>
<reference evidence="3" key="1">
    <citation type="journal article" date="2015" name="PLoS Genet.">
        <title>The dynamic genome and transcriptome of the human fungal pathogen Blastomyces and close relative Emmonsia.</title>
        <authorList>
            <person name="Munoz J.F."/>
            <person name="Gauthier G.M."/>
            <person name="Desjardins C.A."/>
            <person name="Gallo J.E."/>
            <person name="Holder J."/>
            <person name="Sullivan T.D."/>
            <person name="Marty A.J."/>
            <person name="Carmen J.C."/>
            <person name="Chen Z."/>
            <person name="Ding L."/>
            <person name="Gujja S."/>
            <person name="Magrini V."/>
            <person name="Misas E."/>
            <person name="Mitreva M."/>
            <person name="Priest M."/>
            <person name="Saif S."/>
            <person name="Whiston E.A."/>
            <person name="Young S."/>
            <person name="Zeng Q."/>
            <person name="Goldman W.E."/>
            <person name="Mardis E.R."/>
            <person name="Taylor J.W."/>
            <person name="McEwen J.G."/>
            <person name="Clay O.K."/>
            <person name="Klein B.S."/>
            <person name="Cuomo C.A."/>
        </authorList>
    </citation>
    <scope>NUCLEOTIDE SEQUENCE [LARGE SCALE GENOMIC DNA]</scope>
    <source>
        <strain evidence="3">UAMH 3008</strain>
    </source>
</reference>
<sequence>MARHQNQGKRPQGVRKRPQEPVRRSLRLSGLYEQIQSKDRKTEQNHPYPFPTSNNSREEACDFPLAILDHEANSKLRLLTACWPLRKHIPLQINPTAPLLARNRERKRSREPEDPLRLPTKRPRTTPATAAVESSAVEVTPDQELLNRVYENDINPIDYWIQRRHWPKKYFRQDNMDSLLARKKSSSLRRKQSKFGSVSTPSDQKPRDEKSAPYRNSRYDPHYLRFETKPKWKSCSIKCKKKVFSSIIQLKLGHGYFKSYLKRISDIENENCEFCDSLEDPEHILMNCSLNQELRAELRQKYKLREMNMKLLFSTEIGNQFLIDFLNETQLATRNQFYFRDENRNE</sequence>
<proteinExistence type="predicted"/>
<feature type="compositionally biased region" description="Basic and acidic residues" evidence="1">
    <location>
        <begin position="204"/>
        <end position="216"/>
    </location>
</feature>
<feature type="compositionally biased region" description="Basic residues" evidence="1">
    <location>
        <begin position="183"/>
        <end position="193"/>
    </location>
</feature>
<feature type="compositionally biased region" description="Low complexity" evidence="1">
    <location>
        <begin position="125"/>
        <end position="137"/>
    </location>
</feature>
<dbReference type="EMBL" id="LCZI01001109">
    <property type="protein sequence ID" value="KKZ62394.1"/>
    <property type="molecule type" value="Genomic_DNA"/>
</dbReference>
<feature type="region of interest" description="Disordered" evidence="1">
    <location>
        <begin position="100"/>
        <end position="137"/>
    </location>
</feature>
<dbReference type="AlphaFoldDB" id="A0A0G2J0J7"/>